<organism evidence="21 22">
    <name type="scientific">Biomphalaria pfeifferi</name>
    <name type="common">Bloodfluke planorb</name>
    <name type="synonym">Freshwater snail</name>
    <dbReference type="NCBI Taxonomy" id="112525"/>
    <lineage>
        <taxon>Eukaryota</taxon>
        <taxon>Metazoa</taxon>
        <taxon>Spiralia</taxon>
        <taxon>Lophotrochozoa</taxon>
        <taxon>Mollusca</taxon>
        <taxon>Gastropoda</taxon>
        <taxon>Heterobranchia</taxon>
        <taxon>Euthyneura</taxon>
        <taxon>Panpulmonata</taxon>
        <taxon>Hygrophila</taxon>
        <taxon>Lymnaeoidea</taxon>
        <taxon>Planorbidae</taxon>
        <taxon>Biomphalaria</taxon>
    </lineage>
</organism>
<evidence type="ECO:0000256" key="19">
    <source>
        <dbReference type="SAM" id="MobiDB-lite"/>
    </source>
</evidence>
<keyword evidence="3" id="KW-0813">Transport</keyword>
<evidence type="ECO:0000256" key="14">
    <source>
        <dbReference type="ARBA" id="ARBA00052732"/>
    </source>
</evidence>
<evidence type="ECO:0000256" key="16">
    <source>
        <dbReference type="ARBA" id="ARBA00079910"/>
    </source>
</evidence>
<feature type="transmembrane region" description="Helical" evidence="20">
    <location>
        <begin position="412"/>
        <end position="431"/>
    </location>
</feature>
<evidence type="ECO:0000256" key="1">
    <source>
        <dbReference type="ARBA" id="ARBA00004424"/>
    </source>
</evidence>
<comment type="subcellular location">
    <subcellularLocation>
        <location evidence="1">Apical cell membrane</location>
        <topology evidence="1">Multi-pass membrane protein</topology>
    </subcellularLocation>
</comment>
<accession>A0AAD8BZG2</accession>
<feature type="region of interest" description="Disordered" evidence="19">
    <location>
        <begin position="1"/>
        <end position="30"/>
    </location>
</feature>
<dbReference type="PANTHER" id="PTHR11785">
    <property type="entry name" value="AMINO ACID TRANSPORTER"/>
    <property type="match status" value="1"/>
</dbReference>
<evidence type="ECO:0000256" key="20">
    <source>
        <dbReference type="SAM" id="Phobius"/>
    </source>
</evidence>
<comment type="similarity">
    <text evidence="2">Belongs to the amino acid-polyamine-organocation (APC) superfamily.</text>
</comment>
<feature type="transmembrane region" description="Helical" evidence="20">
    <location>
        <begin position="72"/>
        <end position="94"/>
    </location>
</feature>
<feature type="transmembrane region" description="Helical" evidence="20">
    <location>
        <begin position="335"/>
        <end position="361"/>
    </location>
</feature>
<comment type="catalytic activity">
    <reaction evidence="12">
        <text>L-histidine(out) + L-arginine(in) = L-histidine(in) + L-arginine(out)</text>
        <dbReference type="Rhea" id="RHEA:71063"/>
        <dbReference type="ChEBI" id="CHEBI:32682"/>
        <dbReference type="ChEBI" id="CHEBI:57595"/>
    </reaction>
    <physiologicalReaction direction="left-to-right" evidence="12">
        <dbReference type="Rhea" id="RHEA:71064"/>
    </physiologicalReaction>
</comment>
<feature type="transmembrane region" description="Helical" evidence="20">
    <location>
        <begin position="181"/>
        <end position="202"/>
    </location>
</feature>
<evidence type="ECO:0000256" key="17">
    <source>
        <dbReference type="ARBA" id="ARBA00083296"/>
    </source>
</evidence>
<evidence type="ECO:0000256" key="15">
    <source>
        <dbReference type="ARBA" id="ARBA00074336"/>
    </source>
</evidence>
<keyword evidence="4" id="KW-1003">Cell membrane</keyword>
<proteinExistence type="inferred from homology"/>
<comment type="caution">
    <text evidence="21">The sequence shown here is derived from an EMBL/GenBank/DDBJ whole genome shotgun (WGS) entry which is preliminary data.</text>
</comment>
<feature type="transmembrane region" description="Helical" evidence="20">
    <location>
        <begin position="469"/>
        <end position="491"/>
    </location>
</feature>
<comment type="catalytic activity">
    <reaction evidence="18">
        <text>L-phenylalanine(out) + L-arginine(in) = L-phenylalanine(in) + L-arginine(out)</text>
        <dbReference type="Rhea" id="RHEA:71067"/>
        <dbReference type="ChEBI" id="CHEBI:32682"/>
        <dbReference type="ChEBI" id="CHEBI:58095"/>
    </reaction>
    <physiologicalReaction direction="left-to-right" evidence="18">
        <dbReference type="Rhea" id="RHEA:71068"/>
    </physiologicalReaction>
</comment>
<evidence type="ECO:0000313" key="22">
    <source>
        <dbReference type="Proteomes" id="UP001233172"/>
    </source>
</evidence>
<evidence type="ECO:0000256" key="2">
    <source>
        <dbReference type="ARBA" id="ARBA00009523"/>
    </source>
</evidence>
<keyword evidence="8 20" id="KW-0472">Membrane</keyword>
<dbReference type="Proteomes" id="UP001233172">
    <property type="component" value="Unassembled WGS sequence"/>
</dbReference>
<evidence type="ECO:0000256" key="5">
    <source>
        <dbReference type="ARBA" id="ARBA00022553"/>
    </source>
</evidence>
<evidence type="ECO:0000256" key="3">
    <source>
        <dbReference type="ARBA" id="ARBA00022448"/>
    </source>
</evidence>
<comment type="catalytic activity">
    <reaction evidence="13">
        <text>L-cysteine(out) + L-arginine(in) = L-cysteine(in) + L-arginine(out)</text>
        <dbReference type="Rhea" id="RHEA:71071"/>
        <dbReference type="ChEBI" id="CHEBI:32682"/>
        <dbReference type="ChEBI" id="CHEBI:35235"/>
    </reaction>
    <physiologicalReaction direction="left-to-right" evidence="13">
        <dbReference type="Rhea" id="RHEA:71072"/>
    </physiologicalReaction>
</comment>
<dbReference type="InterPro" id="IPR002293">
    <property type="entry name" value="AA/rel_permease1"/>
</dbReference>
<keyword evidence="5" id="KW-0597">Phosphoprotein</keyword>
<dbReference type="Pfam" id="PF13520">
    <property type="entry name" value="AA_permease_2"/>
    <property type="match status" value="1"/>
</dbReference>
<dbReference type="FunFam" id="1.20.1740.10:FF:000015">
    <property type="entry name" value="B(0,+)-type amino acid transporter 1"/>
    <property type="match status" value="1"/>
</dbReference>
<feature type="transmembrane region" description="Helical" evidence="20">
    <location>
        <begin position="287"/>
        <end position="309"/>
    </location>
</feature>
<evidence type="ECO:0000256" key="8">
    <source>
        <dbReference type="ARBA" id="ARBA00023136"/>
    </source>
</evidence>
<comment type="catalytic activity">
    <reaction evidence="14">
        <text>L-leucine(out) + L-arginine(in) = L-leucine(in) + L-arginine(out)</text>
        <dbReference type="Rhea" id="RHEA:71059"/>
        <dbReference type="ChEBI" id="CHEBI:32682"/>
        <dbReference type="ChEBI" id="CHEBI:57427"/>
    </reaction>
    <physiologicalReaction direction="left-to-right" evidence="14">
        <dbReference type="Rhea" id="RHEA:71060"/>
    </physiologicalReaction>
</comment>
<feature type="transmembrane region" description="Helical" evidence="20">
    <location>
        <begin position="382"/>
        <end position="400"/>
    </location>
</feature>
<sequence>MGKKSQDFEVARRSMDMQRLDEDDSSSSAKNEKVGLKRDVGLISGIALIIGTMIGSGIFISPKGMIEGCGSVGLTLILWCLCGLLTTMGALSYAELGTMIPESGGEHAYLMYTFNKVRKNKKPIYKLMNTQGSKSFARVPAFLYDWVALFIIRPTMYAIMAMALGTYAVKPFYPDCPPPDIAVKLVTAVAMCTIAFINSVSVKAATMVQNITTFTKLIALAIISVGGIIMIFKGNTEYLSEGFEGTRNDPQKVAIAFYNGLWAFDGWNSLNFITEELKNPTKNLPRAIMIGIPLTTLCYVLANVGYLAVMSKEEIMISHAVAVTWGERMLGVMSWMIPCFVVASTFGSANGCLFSSGRLCFSAGRDGHFPRILSFLQFDRNTPMPAVMFTLIISLCLIIPGDLSSLIDFFSFASWLFYGITTASLLILRVIEPKTPRPYKVPLPVPIIVLLASIYLVIAPIIQNPGIQFVYAVLFILSGLIIYIPFIYMGIHFKFMDKITIVLQKLLRVAPTDKAR</sequence>
<reference evidence="21" key="1">
    <citation type="journal article" date="2023" name="PLoS Negl. Trop. Dis.">
        <title>A genome sequence for Biomphalaria pfeifferi, the major vector snail for the human-infecting parasite Schistosoma mansoni.</title>
        <authorList>
            <person name="Bu L."/>
            <person name="Lu L."/>
            <person name="Laidemitt M.R."/>
            <person name="Zhang S.M."/>
            <person name="Mutuku M."/>
            <person name="Mkoji G."/>
            <person name="Steinauer M."/>
            <person name="Loker E.S."/>
        </authorList>
    </citation>
    <scope>NUCLEOTIDE SEQUENCE</scope>
    <source>
        <strain evidence="21">KasaAsao</strain>
    </source>
</reference>
<evidence type="ECO:0000256" key="10">
    <source>
        <dbReference type="ARBA" id="ARBA00051323"/>
    </source>
</evidence>
<dbReference type="GO" id="GO:0015179">
    <property type="term" value="F:L-amino acid transmembrane transporter activity"/>
    <property type="evidence" value="ECO:0007669"/>
    <property type="project" value="TreeGrafter"/>
</dbReference>
<dbReference type="PANTHER" id="PTHR11785:SF512">
    <property type="entry name" value="SOBREMESA, ISOFORM B"/>
    <property type="match status" value="1"/>
</dbReference>
<feature type="compositionally biased region" description="Basic and acidic residues" evidence="19">
    <location>
        <begin position="1"/>
        <end position="20"/>
    </location>
</feature>
<dbReference type="GO" id="GO:0016324">
    <property type="term" value="C:apical plasma membrane"/>
    <property type="evidence" value="ECO:0007669"/>
    <property type="project" value="UniProtKB-SubCell"/>
</dbReference>
<protein>
    <recommendedName>
        <fullName evidence="15">b(0,+)-type amino acid transporter 1</fullName>
    </recommendedName>
    <alternativeName>
        <fullName evidence="16">Glycoprotein-associated amino acid transporter b0,+AT1</fullName>
    </alternativeName>
    <alternativeName>
        <fullName evidence="17">Solute carrier family 7 member 9</fullName>
    </alternativeName>
</protein>
<feature type="transmembrane region" description="Helical" evidence="20">
    <location>
        <begin position="146"/>
        <end position="169"/>
    </location>
</feature>
<evidence type="ECO:0000256" key="4">
    <source>
        <dbReference type="ARBA" id="ARBA00022475"/>
    </source>
</evidence>
<keyword evidence="22" id="KW-1185">Reference proteome</keyword>
<dbReference type="Gene3D" id="1.20.1740.10">
    <property type="entry name" value="Amino acid/polyamine transporter I"/>
    <property type="match status" value="1"/>
</dbReference>
<feature type="transmembrane region" description="Helical" evidence="20">
    <location>
        <begin position="40"/>
        <end position="60"/>
    </location>
</feature>
<reference evidence="21" key="2">
    <citation type="submission" date="2023-04" db="EMBL/GenBank/DDBJ databases">
        <authorList>
            <person name="Bu L."/>
            <person name="Lu L."/>
            <person name="Laidemitt M.R."/>
            <person name="Zhang S.M."/>
            <person name="Mutuku M."/>
            <person name="Mkoji G."/>
            <person name="Steinauer M."/>
            <person name="Loker E.S."/>
        </authorList>
    </citation>
    <scope>NUCLEOTIDE SEQUENCE</scope>
    <source>
        <strain evidence="21">KasaAsao</strain>
        <tissue evidence="21">Whole Snail</tissue>
    </source>
</reference>
<dbReference type="AlphaFoldDB" id="A0AAD8BZG2"/>
<evidence type="ECO:0000256" key="11">
    <source>
        <dbReference type="ARBA" id="ARBA00051814"/>
    </source>
</evidence>
<keyword evidence="9" id="KW-1015">Disulfide bond</keyword>
<evidence type="ECO:0000256" key="7">
    <source>
        <dbReference type="ARBA" id="ARBA00022989"/>
    </source>
</evidence>
<evidence type="ECO:0000256" key="6">
    <source>
        <dbReference type="ARBA" id="ARBA00022692"/>
    </source>
</evidence>
<name>A0AAD8BZG2_BIOPF</name>
<feature type="transmembrane region" description="Helical" evidence="20">
    <location>
        <begin position="214"/>
        <end position="232"/>
    </location>
</feature>
<evidence type="ECO:0000256" key="18">
    <source>
        <dbReference type="ARBA" id="ARBA00093193"/>
    </source>
</evidence>
<evidence type="ECO:0000313" key="21">
    <source>
        <dbReference type="EMBL" id="KAK0062670.1"/>
    </source>
</evidence>
<comment type="catalytic activity">
    <reaction evidence="11">
        <text>L-cystine(out) + L-arginine(in) = L-cystine(in) + L-arginine(out)</text>
        <dbReference type="Rhea" id="RHEA:71075"/>
        <dbReference type="ChEBI" id="CHEBI:32682"/>
        <dbReference type="ChEBI" id="CHEBI:35491"/>
    </reaction>
    <physiologicalReaction direction="left-to-right" evidence="11">
        <dbReference type="Rhea" id="RHEA:71076"/>
    </physiologicalReaction>
</comment>
<evidence type="ECO:0000256" key="13">
    <source>
        <dbReference type="ARBA" id="ARBA00052179"/>
    </source>
</evidence>
<evidence type="ECO:0000256" key="12">
    <source>
        <dbReference type="ARBA" id="ARBA00051835"/>
    </source>
</evidence>
<evidence type="ECO:0000256" key="9">
    <source>
        <dbReference type="ARBA" id="ARBA00023157"/>
    </source>
</evidence>
<comment type="catalytic activity">
    <reaction evidence="10">
        <text>L-lysine(out) + L-arginine(in) = L-lysine(in) + L-arginine(out)</text>
        <dbReference type="Rhea" id="RHEA:70827"/>
        <dbReference type="ChEBI" id="CHEBI:32551"/>
        <dbReference type="ChEBI" id="CHEBI:32682"/>
    </reaction>
    <physiologicalReaction direction="left-to-right" evidence="10">
        <dbReference type="Rhea" id="RHEA:70828"/>
    </physiologicalReaction>
</comment>
<dbReference type="EMBL" id="JASAOG010000024">
    <property type="protein sequence ID" value="KAK0062670.1"/>
    <property type="molecule type" value="Genomic_DNA"/>
</dbReference>
<keyword evidence="7 20" id="KW-1133">Transmembrane helix</keyword>
<dbReference type="PIRSF" id="PIRSF006060">
    <property type="entry name" value="AA_transporter"/>
    <property type="match status" value="1"/>
</dbReference>
<feature type="transmembrane region" description="Helical" evidence="20">
    <location>
        <begin position="443"/>
        <end position="463"/>
    </location>
</feature>
<dbReference type="InterPro" id="IPR050598">
    <property type="entry name" value="AminoAcid_Transporter"/>
</dbReference>
<gene>
    <name evidence="21" type="ORF">Bpfe_007875</name>
</gene>
<keyword evidence="6 20" id="KW-0812">Transmembrane</keyword>